<reference evidence="1 2" key="1">
    <citation type="submission" date="2019-01" db="EMBL/GenBank/DDBJ databases">
        <title>Pseudoxanthomonas composti sp. nov., isolated from compost.</title>
        <authorList>
            <person name="Yang G."/>
        </authorList>
    </citation>
    <scope>NUCLEOTIDE SEQUENCE [LARGE SCALE GENOMIC DNA]</scope>
    <source>
        <strain evidence="1 2">GSS15</strain>
    </source>
</reference>
<dbReference type="RefSeq" id="WP_129471018.1">
    <property type="nucleotide sequence ID" value="NZ_SAWZ01000004.1"/>
</dbReference>
<name>A0A4Q1JX31_9GAMM</name>
<keyword evidence="2" id="KW-1185">Reference proteome</keyword>
<dbReference type="OrthoDB" id="6059145at2"/>
<gene>
    <name evidence="1" type="ORF">EPA99_09725</name>
</gene>
<dbReference type="AlphaFoldDB" id="A0A4Q1JX31"/>
<organism evidence="1 2">
    <name type="scientific">Pseudoxanthomonas composti</name>
    <dbReference type="NCBI Taxonomy" id="2137479"/>
    <lineage>
        <taxon>Bacteria</taxon>
        <taxon>Pseudomonadati</taxon>
        <taxon>Pseudomonadota</taxon>
        <taxon>Gammaproteobacteria</taxon>
        <taxon>Lysobacterales</taxon>
        <taxon>Lysobacteraceae</taxon>
        <taxon>Pseudoxanthomonas</taxon>
    </lineage>
</organism>
<dbReference type="EMBL" id="SAWZ01000004">
    <property type="protein sequence ID" value="RXR06107.1"/>
    <property type="molecule type" value="Genomic_DNA"/>
</dbReference>
<protein>
    <submittedName>
        <fullName evidence="1">Uncharacterized protein</fullName>
    </submittedName>
</protein>
<evidence type="ECO:0000313" key="2">
    <source>
        <dbReference type="Proteomes" id="UP000289784"/>
    </source>
</evidence>
<sequence length="134" mass="14811">MSKKLPLLGLVLLTIGFSTLAWQINKPRPDPEDPYGMAFEFLGCPGDWPADLPIVAIVKTERGGSPSFFVQDPGECGLAVKEPRYELDGSDLTLSYTLYAADAVAACYCEFNSRFTFKHLPPSVKSVSFYHRSE</sequence>
<comment type="caution">
    <text evidence="1">The sequence shown here is derived from an EMBL/GenBank/DDBJ whole genome shotgun (WGS) entry which is preliminary data.</text>
</comment>
<proteinExistence type="predicted"/>
<dbReference type="Proteomes" id="UP000289784">
    <property type="component" value="Unassembled WGS sequence"/>
</dbReference>
<evidence type="ECO:0000313" key="1">
    <source>
        <dbReference type="EMBL" id="RXR06107.1"/>
    </source>
</evidence>
<accession>A0A4Q1JX31</accession>